<keyword evidence="4" id="KW-1185">Reference proteome</keyword>
<evidence type="ECO:0000256" key="1">
    <source>
        <dbReference type="HAMAP-Rule" id="MF_00469"/>
    </source>
</evidence>
<dbReference type="Pfam" id="PF17773">
    <property type="entry name" value="UPF0176_N"/>
    <property type="match status" value="1"/>
</dbReference>
<evidence type="ECO:0000259" key="2">
    <source>
        <dbReference type="PROSITE" id="PS50206"/>
    </source>
</evidence>
<dbReference type="InterPro" id="IPR020936">
    <property type="entry name" value="TrhO"/>
</dbReference>
<dbReference type="HAMAP" id="MF_00469">
    <property type="entry name" value="TrhO"/>
    <property type="match status" value="1"/>
</dbReference>
<comment type="catalytic activity">
    <reaction evidence="1">
        <text>uridine(34) in tRNA + AH2 + O2 = 5-hydroxyuridine(34) in tRNA + A + H2O</text>
        <dbReference type="Rhea" id="RHEA:64224"/>
        <dbReference type="Rhea" id="RHEA-COMP:11727"/>
        <dbReference type="Rhea" id="RHEA-COMP:13381"/>
        <dbReference type="ChEBI" id="CHEBI:13193"/>
        <dbReference type="ChEBI" id="CHEBI:15377"/>
        <dbReference type="ChEBI" id="CHEBI:15379"/>
        <dbReference type="ChEBI" id="CHEBI:17499"/>
        <dbReference type="ChEBI" id="CHEBI:65315"/>
        <dbReference type="ChEBI" id="CHEBI:136877"/>
    </reaction>
</comment>
<dbReference type="InterPro" id="IPR036873">
    <property type="entry name" value="Rhodanese-like_dom_sf"/>
</dbReference>
<evidence type="ECO:0000313" key="3">
    <source>
        <dbReference type="EMBL" id="SDE63581.1"/>
    </source>
</evidence>
<dbReference type="InterPro" id="IPR001763">
    <property type="entry name" value="Rhodanese-like_dom"/>
</dbReference>
<comment type="function">
    <text evidence="1">Catalyzes oxygen-dependent 5-hydroxyuridine (ho5U) modification at position 34 in tRNAs.</text>
</comment>
<dbReference type="CDD" id="cd01518">
    <property type="entry name" value="RHOD_YceA"/>
    <property type="match status" value="1"/>
</dbReference>
<keyword evidence="1" id="KW-0819">tRNA processing</keyword>
<dbReference type="Proteomes" id="UP000182858">
    <property type="component" value="Chromosome I"/>
</dbReference>
<dbReference type="PROSITE" id="PS50206">
    <property type="entry name" value="RHODANESE_3"/>
    <property type="match status" value="1"/>
</dbReference>
<dbReference type="NCBIfam" id="NF001136">
    <property type="entry name" value="PRK00142.1-4"/>
    <property type="match status" value="1"/>
</dbReference>
<dbReference type="Gene3D" id="3.40.250.10">
    <property type="entry name" value="Rhodanese-like domain"/>
    <property type="match status" value="1"/>
</dbReference>
<name>A0ABY0MZL1_9PSED</name>
<proteinExistence type="inferred from homology"/>
<reference evidence="3 4" key="1">
    <citation type="submission" date="2016-10" db="EMBL/GenBank/DDBJ databases">
        <authorList>
            <person name="Varghese N."/>
            <person name="Submissions S."/>
        </authorList>
    </citation>
    <scope>NUCLEOTIDE SEQUENCE [LARGE SCALE GENOMIC DNA]</scope>
    <source>
        <strain evidence="3 4">DSM 17835</strain>
    </source>
</reference>
<dbReference type="EC" id="1.14.-.-" evidence="1"/>
<gene>
    <name evidence="1" type="primary">trhO</name>
    <name evidence="3" type="ORF">SAMN05216591_0451</name>
</gene>
<dbReference type="InterPro" id="IPR040503">
    <property type="entry name" value="TRHO_N"/>
</dbReference>
<sequence>MLAKKRRAPLGVGLSVSSFTTLASKLAPTVNGSSLIESATRRSAGAFFFCIRFTPYEGSHLERTPMTQPIVVAALYKFVTLEDYVALREPLLQAMVDNGIKGTLLIAEEGINGTVSGSREGIDGLMAWLKNDPRMVDIDHKESYCDEQPFYRTKVKLKKEIVTLGIEGVDPNKQVGTYVDPKDWNALISDPEVLLIDTRNDYEVSIGTFEGAIDPKTTSFREFPDYIKANFDPAKHKKVAMFCTGGIRCEKASSYMLGEGFDEVYHLKGGILKYLEEVPQEETKWQGDCFVFDNRVTVRHDLSEGDYDQCHACRTPVSVEDRASEHYVAGISCPHCWDKLPEKTRRSAIDRQKQIELAKARNMPHPIGFNYKQTSSEA</sequence>
<feature type="domain" description="Rhodanese" evidence="2">
    <location>
        <begin position="189"/>
        <end position="283"/>
    </location>
</feature>
<evidence type="ECO:0000313" key="4">
    <source>
        <dbReference type="Proteomes" id="UP000182858"/>
    </source>
</evidence>
<accession>A0ABY0MZL1</accession>
<dbReference type="Pfam" id="PF00581">
    <property type="entry name" value="Rhodanese"/>
    <property type="match status" value="1"/>
</dbReference>
<dbReference type="PANTHER" id="PTHR43268:SF3">
    <property type="entry name" value="RHODANESE-LIKE DOMAIN-CONTAINING PROTEIN 7-RELATED"/>
    <property type="match status" value="1"/>
</dbReference>
<dbReference type="EMBL" id="LT629689">
    <property type="protein sequence ID" value="SDE63581.1"/>
    <property type="molecule type" value="Genomic_DNA"/>
</dbReference>
<dbReference type="Gene3D" id="3.30.70.100">
    <property type="match status" value="1"/>
</dbReference>
<dbReference type="SUPFAM" id="SSF52821">
    <property type="entry name" value="Rhodanese/Cell cycle control phosphatase"/>
    <property type="match status" value="1"/>
</dbReference>
<organism evidence="3 4">
    <name type="scientific">Pseudomonas extremaustralis</name>
    <dbReference type="NCBI Taxonomy" id="359110"/>
    <lineage>
        <taxon>Bacteria</taxon>
        <taxon>Pseudomonadati</taxon>
        <taxon>Pseudomonadota</taxon>
        <taxon>Gammaproteobacteria</taxon>
        <taxon>Pseudomonadales</taxon>
        <taxon>Pseudomonadaceae</taxon>
        <taxon>Pseudomonas</taxon>
    </lineage>
</organism>
<dbReference type="SMART" id="SM00450">
    <property type="entry name" value="RHOD"/>
    <property type="match status" value="1"/>
</dbReference>
<dbReference type="PANTHER" id="PTHR43268">
    <property type="entry name" value="THIOSULFATE SULFURTRANSFERASE/RHODANESE-LIKE DOMAIN-CONTAINING PROTEIN 2"/>
    <property type="match status" value="1"/>
</dbReference>
<protein>
    <recommendedName>
        <fullName evidence="1">tRNA uridine(34) hydroxylase</fullName>
        <ecNumber evidence="1">1.14.-.-</ecNumber>
    </recommendedName>
    <alternativeName>
        <fullName evidence="1">tRNA hydroxylation protein O</fullName>
    </alternativeName>
</protein>
<comment type="similarity">
    <text evidence="1">Belongs to the TrhO family.</text>
</comment>
<keyword evidence="1" id="KW-0560">Oxidoreductase</keyword>